<feature type="domain" description="RNA polymerase sigma factor 70 region 4 type 2" evidence="6">
    <location>
        <begin position="127"/>
        <end position="177"/>
    </location>
</feature>
<dbReference type="InterPro" id="IPR007627">
    <property type="entry name" value="RNA_pol_sigma70_r2"/>
</dbReference>
<evidence type="ECO:0000256" key="4">
    <source>
        <dbReference type="ARBA" id="ARBA00023163"/>
    </source>
</evidence>
<comment type="similarity">
    <text evidence="1">Belongs to the sigma-70 factor family. ECF subfamily.</text>
</comment>
<evidence type="ECO:0000256" key="3">
    <source>
        <dbReference type="ARBA" id="ARBA00023082"/>
    </source>
</evidence>
<dbReference type="NCBIfam" id="TIGR02937">
    <property type="entry name" value="sigma70-ECF"/>
    <property type="match status" value="1"/>
</dbReference>
<dbReference type="CDD" id="cd06171">
    <property type="entry name" value="Sigma70_r4"/>
    <property type="match status" value="1"/>
</dbReference>
<dbReference type="GO" id="GO:0016987">
    <property type="term" value="F:sigma factor activity"/>
    <property type="evidence" value="ECO:0007669"/>
    <property type="project" value="UniProtKB-KW"/>
</dbReference>
<evidence type="ECO:0000313" key="8">
    <source>
        <dbReference type="Proteomes" id="UP000269097"/>
    </source>
</evidence>
<dbReference type="InterPro" id="IPR013249">
    <property type="entry name" value="RNA_pol_sigma70_r4_t2"/>
</dbReference>
<dbReference type="EMBL" id="CP033433">
    <property type="protein sequence ID" value="AYQ72563.1"/>
    <property type="molecule type" value="Genomic_DNA"/>
</dbReference>
<reference evidence="7 8" key="1">
    <citation type="submission" date="2018-10" db="EMBL/GenBank/DDBJ databases">
        <title>Genome Sequence of Cohnella sp.</title>
        <authorList>
            <person name="Srinivasan S."/>
            <person name="Kim M.K."/>
        </authorList>
    </citation>
    <scope>NUCLEOTIDE SEQUENCE [LARGE SCALE GENOMIC DNA]</scope>
    <source>
        <strain evidence="7 8">18JY8-7</strain>
    </source>
</reference>
<dbReference type="InterPro" id="IPR013325">
    <property type="entry name" value="RNA_pol_sigma_r2"/>
</dbReference>
<keyword evidence="3" id="KW-0731">Sigma factor</keyword>
<evidence type="ECO:0000313" key="7">
    <source>
        <dbReference type="EMBL" id="AYQ72563.1"/>
    </source>
</evidence>
<evidence type="ECO:0000256" key="1">
    <source>
        <dbReference type="ARBA" id="ARBA00010641"/>
    </source>
</evidence>
<dbReference type="AlphaFoldDB" id="A0A3G3JWD6"/>
<dbReference type="SUPFAM" id="SSF88946">
    <property type="entry name" value="Sigma2 domain of RNA polymerase sigma factors"/>
    <property type="match status" value="1"/>
</dbReference>
<evidence type="ECO:0000259" key="5">
    <source>
        <dbReference type="Pfam" id="PF04542"/>
    </source>
</evidence>
<dbReference type="Pfam" id="PF04542">
    <property type="entry name" value="Sigma70_r2"/>
    <property type="match status" value="1"/>
</dbReference>
<dbReference type="RefSeq" id="WP_123040623.1">
    <property type="nucleotide sequence ID" value="NZ_CP033433.1"/>
</dbReference>
<accession>A0A3G3JWD6</accession>
<dbReference type="KEGG" id="coh:EAV92_08270"/>
<keyword evidence="8" id="KW-1185">Reference proteome</keyword>
<dbReference type="InterPro" id="IPR039425">
    <property type="entry name" value="RNA_pol_sigma-70-like"/>
</dbReference>
<organism evidence="7 8">
    <name type="scientific">Cohnella candidum</name>
    <dbReference type="NCBI Taxonomy" id="2674991"/>
    <lineage>
        <taxon>Bacteria</taxon>
        <taxon>Bacillati</taxon>
        <taxon>Bacillota</taxon>
        <taxon>Bacilli</taxon>
        <taxon>Bacillales</taxon>
        <taxon>Paenibacillaceae</taxon>
        <taxon>Cohnella</taxon>
    </lineage>
</organism>
<dbReference type="PANTHER" id="PTHR43133">
    <property type="entry name" value="RNA POLYMERASE ECF-TYPE SIGMA FACTO"/>
    <property type="match status" value="1"/>
</dbReference>
<dbReference type="Gene3D" id="1.10.10.10">
    <property type="entry name" value="Winged helix-like DNA-binding domain superfamily/Winged helix DNA-binding domain"/>
    <property type="match status" value="1"/>
</dbReference>
<dbReference type="InterPro" id="IPR014284">
    <property type="entry name" value="RNA_pol_sigma-70_dom"/>
</dbReference>
<dbReference type="Proteomes" id="UP000269097">
    <property type="component" value="Chromosome"/>
</dbReference>
<dbReference type="GO" id="GO:0003677">
    <property type="term" value="F:DNA binding"/>
    <property type="evidence" value="ECO:0007669"/>
    <property type="project" value="InterPro"/>
</dbReference>
<dbReference type="InterPro" id="IPR036388">
    <property type="entry name" value="WH-like_DNA-bd_sf"/>
</dbReference>
<feature type="domain" description="RNA polymerase sigma-70 region 2" evidence="5">
    <location>
        <begin position="24"/>
        <end position="92"/>
    </location>
</feature>
<keyword evidence="2" id="KW-0805">Transcription regulation</keyword>
<protein>
    <submittedName>
        <fullName evidence="7">Sigma-70 family RNA polymerase sigma factor</fullName>
    </submittedName>
</protein>
<sequence length="188" mass="21738">MPTHTDSELMRMIRMKQRDALELLYDRYAKLVYSFARRAAGSEPLAREIVQLVFTRLWTTRAEYDAAKGSFANWLITVTRNIAVDVLRRERRHAANVPMEWIEETKEASETDDPASELVRRSEISEVAAAASRLTVPQQRVIELLYWKGYTLQQIAEMGGEPVGTVKSRLHQALKSLRRHLQGLREER</sequence>
<dbReference type="SUPFAM" id="SSF88659">
    <property type="entry name" value="Sigma3 and sigma4 domains of RNA polymerase sigma factors"/>
    <property type="match status" value="1"/>
</dbReference>
<keyword evidence="4" id="KW-0804">Transcription</keyword>
<proteinExistence type="inferred from homology"/>
<dbReference type="Pfam" id="PF08281">
    <property type="entry name" value="Sigma70_r4_2"/>
    <property type="match status" value="1"/>
</dbReference>
<evidence type="ECO:0000259" key="6">
    <source>
        <dbReference type="Pfam" id="PF08281"/>
    </source>
</evidence>
<dbReference type="PANTHER" id="PTHR43133:SF62">
    <property type="entry name" value="RNA POLYMERASE SIGMA FACTOR SIGZ"/>
    <property type="match status" value="1"/>
</dbReference>
<gene>
    <name evidence="7" type="ORF">EAV92_08270</name>
</gene>
<dbReference type="Gene3D" id="1.10.1740.10">
    <property type="match status" value="1"/>
</dbReference>
<dbReference type="GO" id="GO:0006352">
    <property type="term" value="P:DNA-templated transcription initiation"/>
    <property type="evidence" value="ECO:0007669"/>
    <property type="project" value="InterPro"/>
</dbReference>
<dbReference type="InterPro" id="IPR013324">
    <property type="entry name" value="RNA_pol_sigma_r3/r4-like"/>
</dbReference>
<evidence type="ECO:0000256" key="2">
    <source>
        <dbReference type="ARBA" id="ARBA00023015"/>
    </source>
</evidence>
<name>A0A3G3JWD6_9BACL</name>